<evidence type="ECO:0000256" key="1">
    <source>
        <dbReference type="SAM" id="SignalP"/>
    </source>
</evidence>
<dbReference type="EMBL" id="BJXR01000053">
    <property type="protein sequence ID" value="GEN12043.1"/>
    <property type="molecule type" value="Genomic_DNA"/>
</dbReference>
<dbReference type="AlphaFoldDB" id="A0A511TEG2"/>
<keyword evidence="1" id="KW-0732">Signal</keyword>
<reference evidence="2 3" key="1">
    <citation type="submission" date="2019-07" db="EMBL/GenBank/DDBJ databases">
        <title>Whole genome shotgun sequence of Myxococcus fulvus NBRC 100333.</title>
        <authorList>
            <person name="Hosoyama A."/>
            <person name="Uohara A."/>
            <person name="Ohji S."/>
            <person name="Ichikawa N."/>
        </authorList>
    </citation>
    <scope>NUCLEOTIDE SEQUENCE [LARGE SCALE GENOMIC DNA]</scope>
    <source>
        <strain evidence="2 3">NBRC 100333</strain>
    </source>
</reference>
<proteinExistence type="predicted"/>
<evidence type="ECO:0000313" key="3">
    <source>
        <dbReference type="Proteomes" id="UP000321514"/>
    </source>
</evidence>
<dbReference type="PROSITE" id="PS51257">
    <property type="entry name" value="PROKAR_LIPOPROTEIN"/>
    <property type="match status" value="1"/>
</dbReference>
<dbReference type="Proteomes" id="UP000321514">
    <property type="component" value="Unassembled WGS sequence"/>
</dbReference>
<gene>
    <name evidence="2" type="ORF">MFU01_70800</name>
</gene>
<dbReference type="OrthoDB" id="5524806at2"/>
<feature type="chain" id="PRO_5021938577" description="Lipoprotein" evidence="1">
    <location>
        <begin position="18"/>
        <end position="94"/>
    </location>
</feature>
<protein>
    <recommendedName>
        <fullName evidence="4">Lipoprotein</fullName>
    </recommendedName>
</protein>
<name>A0A511TEG2_MYXFU</name>
<evidence type="ECO:0000313" key="2">
    <source>
        <dbReference type="EMBL" id="GEN12043.1"/>
    </source>
</evidence>
<dbReference type="RefSeq" id="WP_074958043.1">
    <property type="nucleotide sequence ID" value="NZ_BJXR01000053.1"/>
</dbReference>
<evidence type="ECO:0008006" key="4">
    <source>
        <dbReference type="Google" id="ProtNLM"/>
    </source>
</evidence>
<comment type="caution">
    <text evidence="2">The sequence shown here is derived from an EMBL/GenBank/DDBJ whole genome shotgun (WGS) entry which is preliminary data.</text>
</comment>
<organism evidence="2 3">
    <name type="scientific">Myxococcus fulvus</name>
    <dbReference type="NCBI Taxonomy" id="33"/>
    <lineage>
        <taxon>Bacteria</taxon>
        <taxon>Pseudomonadati</taxon>
        <taxon>Myxococcota</taxon>
        <taxon>Myxococcia</taxon>
        <taxon>Myxococcales</taxon>
        <taxon>Cystobacterineae</taxon>
        <taxon>Myxococcaceae</taxon>
        <taxon>Myxococcus</taxon>
    </lineage>
</organism>
<sequence>MKMKSLIIGLAFGGMLAACGGAPEELTDAEGTLGETEQGVCEGYDQGARHCTFKCTANDWRHWYGYNDVAWGQCEDLARRYCGREPYSVCWSIP</sequence>
<accession>A0A511TEG2</accession>
<dbReference type="STRING" id="1334629.MFUL124B02_13210"/>
<feature type="signal peptide" evidence="1">
    <location>
        <begin position="1"/>
        <end position="17"/>
    </location>
</feature>